<evidence type="ECO:0000313" key="2">
    <source>
        <dbReference type="Proteomes" id="UP001154282"/>
    </source>
</evidence>
<gene>
    <name evidence="1" type="ORF">LITE_LOCUS39945</name>
</gene>
<comment type="caution">
    <text evidence="1">The sequence shown here is derived from an EMBL/GenBank/DDBJ whole genome shotgun (WGS) entry which is preliminary data.</text>
</comment>
<sequence>MARITNIQQWLHGSMSCLREIEMCHFPMSIERVTSVQTV</sequence>
<dbReference type="EMBL" id="CAMGYJ010000009">
    <property type="protein sequence ID" value="CAI0474212.1"/>
    <property type="molecule type" value="Genomic_DNA"/>
</dbReference>
<name>A0AAV0PUW4_9ROSI</name>
<protein>
    <submittedName>
        <fullName evidence="1">Uncharacterized protein</fullName>
    </submittedName>
</protein>
<reference evidence="1" key="1">
    <citation type="submission" date="2022-08" db="EMBL/GenBank/DDBJ databases">
        <authorList>
            <person name="Gutierrez-Valencia J."/>
        </authorList>
    </citation>
    <scope>NUCLEOTIDE SEQUENCE</scope>
</reference>
<keyword evidence="2" id="KW-1185">Reference proteome</keyword>
<proteinExistence type="predicted"/>
<organism evidence="1 2">
    <name type="scientific">Linum tenue</name>
    <dbReference type="NCBI Taxonomy" id="586396"/>
    <lineage>
        <taxon>Eukaryota</taxon>
        <taxon>Viridiplantae</taxon>
        <taxon>Streptophyta</taxon>
        <taxon>Embryophyta</taxon>
        <taxon>Tracheophyta</taxon>
        <taxon>Spermatophyta</taxon>
        <taxon>Magnoliopsida</taxon>
        <taxon>eudicotyledons</taxon>
        <taxon>Gunneridae</taxon>
        <taxon>Pentapetalae</taxon>
        <taxon>rosids</taxon>
        <taxon>fabids</taxon>
        <taxon>Malpighiales</taxon>
        <taxon>Linaceae</taxon>
        <taxon>Linum</taxon>
    </lineage>
</organism>
<accession>A0AAV0PUW4</accession>
<dbReference type="AlphaFoldDB" id="A0AAV0PUW4"/>
<dbReference type="PROSITE" id="PS51257">
    <property type="entry name" value="PROKAR_LIPOPROTEIN"/>
    <property type="match status" value="1"/>
</dbReference>
<dbReference type="Proteomes" id="UP001154282">
    <property type="component" value="Unassembled WGS sequence"/>
</dbReference>
<evidence type="ECO:0000313" key="1">
    <source>
        <dbReference type="EMBL" id="CAI0474212.1"/>
    </source>
</evidence>